<feature type="transmembrane region" description="Helical" evidence="10">
    <location>
        <begin position="151"/>
        <end position="169"/>
    </location>
</feature>
<dbReference type="Proteomes" id="UP001165395">
    <property type="component" value="Unassembled WGS sequence"/>
</dbReference>
<feature type="transmembrane region" description="Helical" evidence="10">
    <location>
        <begin position="175"/>
        <end position="193"/>
    </location>
</feature>
<evidence type="ECO:0000313" key="13">
    <source>
        <dbReference type="Proteomes" id="UP001165395"/>
    </source>
</evidence>
<dbReference type="RefSeq" id="WP_227177287.1">
    <property type="nucleotide sequence ID" value="NZ_JAJBZT010000001.1"/>
</dbReference>
<dbReference type="NCBIfam" id="TIGR01494">
    <property type="entry name" value="ATPase_P-type"/>
    <property type="match status" value="1"/>
</dbReference>
<dbReference type="CDD" id="cd00371">
    <property type="entry name" value="HMA"/>
    <property type="match status" value="1"/>
</dbReference>
<keyword evidence="4 10" id="KW-0479">Metal-binding</keyword>
<dbReference type="PROSITE" id="PS00154">
    <property type="entry name" value="ATPASE_E1_E2"/>
    <property type="match status" value="1"/>
</dbReference>
<dbReference type="Pfam" id="PF00122">
    <property type="entry name" value="E1-E2_ATPase"/>
    <property type="match status" value="1"/>
</dbReference>
<dbReference type="Pfam" id="PF00702">
    <property type="entry name" value="Hydrolase"/>
    <property type="match status" value="1"/>
</dbReference>
<dbReference type="SFLD" id="SFLDF00027">
    <property type="entry name" value="p-type_atpase"/>
    <property type="match status" value="1"/>
</dbReference>
<keyword evidence="9 10" id="KW-0472">Membrane</keyword>
<dbReference type="InterPro" id="IPR006121">
    <property type="entry name" value="HMA_dom"/>
</dbReference>
<name>A0ABS8D158_9NEIS</name>
<evidence type="ECO:0000259" key="11">
    <source>
        <dbReference type="PROSITE" id="PS50846"/>
    </source>
</evidence>
<organism evidence="12 13">
    <name type="scientific">Leeia speluncae</name>
    <dbReference type="NCBI Taxonomy" id="2884804"/>
    <lineage>
        <taxon>Bacteria</taxon>
        <taxon>Pseudomonadati</taxon>
        <taxon>Pseudomonadota</taxon>
        <taxon>Betaproteobacteria</taxon>
        <taxon>Neisseriales</taxon>
        <taxon>Leeiaceae</taxon>
        <taxon>Leeia</taxon>
    </lineage>
</organism>
<dbReference type="InterPro" id="IPR059000">
    <property type="entry name" value="ATPase_P-type_domA"/>
</dbReference>
<evidence type="ECO:0000256" key="9">
    <source>
        <dbReference type="ARBA" id="ARBA00023136"/>
    </source>
</evidence>
<keyword evidence="10" id="KW-1003">Cell membrane</keyword>
<evidence type="ECO:0000256" key="4">
    <source>
        <dbReference type="ARBA" id="ARBA00022723"/>
    </source>
</evidence>
<dbReference type="InterPro" id="IPR023299">
    <property type="entry name" value="ATPase_P-typ_cyto_dom_N"/>
</dbReference>
<dbReference type="InterPro" id="IPR044492">
    <property type="entry name" value="P_typ_ATPase_HD_dom"/>
</dbReference>
<dbReference type="Gene3D" id="3.40.50.1000">
    <property type="entry name" value="HAD superfamily/HAD-like"/>
    <property type="match status" value="1"/>
</dbReference>
<gene>
    <name evidence="12" type="ORF">LIN78_00020</name>
</gene>
<keyword evidence="5 10" id="KW-0547">Nucleotide-binding</keyword>
<evidence type="ECO:0000256" key="1">
    <source>
        <dbReference type="ARBA" id="ARBA00004127"/>
    </source>
</evidence>
<feature type="transmembrane region" description="Helical" evidence="10">
    <location>
        <begin position="214"/>
        <end position="232"/>
    </location>
</feature>
<dbReference type="SUPFAM" id="SSF81660">
    <property type="entry name" value="Metal cation-transporting ATPase, ATP-binding domain N"/>
    <property type="match status" value="1"/>
</dbReference>
<keyword evidence="3 10" id="KW-0812">Transmembrane</keyword>
<evidence type="ECO:0000256" key="10">
    <source>
        <dbReference type="RuleBase" id="RU362081"/>
    </source>
</evidence>
<feature type="transmembrane region" description="Helical" evidence="10">
    <location>
        <begin position="759"/>
        <end position="779"/>
    </location>
</feature>
<evidence type="ECO:0000313" key="12">
    <source>
        <dbReference type="EMBL" id="MCB6181940.1"/>
    </source>
</evidence>
<dbReference type="InterPro" id="IPR008250">
    <property type="entry name" value="ATPase_P-typ_transduc_dom_A_sf"/>
</dbReference>
<dbReference type="InterPro" id="IPR027256">
    <property type="entry name" value="P-typ_ATPase_IB"/>
</dbReference>
<dbReference type="Pfam" id="PF00403">
    <property type="entry name" value="HMA"/>
    <property type="match status" value="1"/>
</dbReference>
<dbReference type="InterPro" id="IPR036163">
    <property type="entry name" value="HMA_dom_sf"/>
</dbReference>
<dbReference type="SUPFAM" id="SSF81665">
    <property type="entry name" value="Calcium ATPase, transmembrane domain M"/>
    <property type="match status" value="1"/>
</dbReference>
<keyword evidence="8 10" id="KW-1133">Transmembrane helix</keyword>
<dbReference type="InterPro" id="IPR017969">
    <property type="entry name" value="Heavy-metal-associated_CS"/>
</dbReference>
<dbReference type="InterPro" id="IPR023298">
    <property type="entry name" value="ATPase_P-typ_TM_dom_sf"/>
</dbReference>
<dbReference type="SUPFAM" id="SSF56784">
    <property type="entry name" value="HAD-like"/>
    <property type="match status" value="1"/>
</dbReference>
<dbReference type="EMBL" id="JAJBZT010000001">
    <property type="protein sequence ID" value="MCB6181940.1"/>
    <property type="molecule type" value="Genomic_DNA"/>
</dbReference>
<dbReference type="PANTHER" id="PTHR43520:SF8">
    <property type="entry name" value="P-TYPE CU(+) TRANSPORTER"/>
    <property type="match status" value="1"/>
</dbReference>
<comment type="subcellular location">
    <subcellularLocation>
        <location evidence="10">Cell membrane</location>
    </subcellularLocation>
    <subcellularLocation>
        <location evidence="1">Endomembrane system</location>
        <topology evidence="1">Multi-pass membrane protein</topology>
    </subcellularLocation>
</comment>
<keyword evidence="13" id="KW-1185">Reference proteome</keyword>
<evidence type="ECO:0000256" key="3">
    <source>
        <dbReference type="ARBA" id="ARBA00022692"/>
    </source>
</evidence>
<dbReference type="PANTHER" id="PTHR43520">
    <property type="entry name" value="ATP7, ISOFORM B"/>
    <property type="match status" value="1"/>
</dbReference>
<dbReference type="SUPFAM" id="SSF81653">
    <property type="entry name" value="Calcium ATPase, transduction domain A"/>
    <property type="match status" value="1"/>
</dbReference>
<dbReference type="Gene3D" id="2.70.150.10">
    <property type="entry name" value="Calcium-transporting ATPase, cytoplasmic transduction domain A"/>
    <property type="match status" value="1"/>
</dbReference>
<dbReference type="NCBIfam" id="TIGR01525">
    <property type="entry name" value="ATPase-IB_hvy"/>
    <property type="match status" value="1"/>
</dbReference>
<dbReference type="PROSITE" id="PS50846">
    <property type="entry name" value="HMA_2"/>
    <property type="match status" value="1"/>
</dbReference>
<comment type="similarity">
    <text evidence="2 10">Belongs to the cation transport ATPase (P-type) (TC 3.A.3) family. Type IB subfamily.</text>
</comment>
<dbReference type="SFLD" id="SFLDG00002">
    <property type="entry name" value="C1.7:_P-type_atpase_like"/>
    <property type="match status" value="1"/>
</dbReference>
<evidence type="ECO:0000256" key="2">
    <source>
        <dbReference type="ARBA" id="ARBA00006024"/>
    </source>
</evidence>
<dbReference type="Gene3D" id="3.30.70.100">
    <property type="match status" value="1"/>
</dbReference>
<dbReference type="SFLD" id="SFLDS00003">
    <property type="entry name" value="Haloacid_Dehalogenase"/>
    <property type="match status" value="1"/>
</dbReference>
<dbReference type="CDD" id="cd02094">
    <property type="entry name" value="P-type_ATPase_Cu-like"/>
    <property type="match status" value="1"/>
</dbReference>
<sequence length="784" mass="84600">MNQQVSLPIEGMTCAACAGRIERVLKRQKDLTISVSYANESAEITCDPEEYPLPTLISLIEKSGYGVKVATKQWSIDGLNEASAATRIQKVLADFSYQNFDLHAGDGVLSVTWIDGFLEIPKLEAALKKAGFTVIGQESVELPFWRQNRDLLLSVLFTLPFIPGMLAMLSGQMMWMLPAWAQWLFASLVQFPIGSRFYRGAWHALKNGAANMDVLVALGTSVAYGYSLWLWLGEDNPHGYFEAGSMIITLVLLGKVLEQNAKRKTREALQALLGLQPSTAMCWDDSSQSWLQQSIETVQVGQRLLLRNGDAVAVDGKVLDGTGLVNESMLTGESLPIEKQVGETLFAGTVLQHGGLTYEATAVGGKTRLASIIQLVKSAQGSKAPVEQLTDKIAAWFVPVIVLIGLFTFLISGFWHGNWHDAIIPAVSVLVIACPCALGLATPTVMMVGLGQGAKFGVLFKDAVALEMAGKISTIAVDKTGTLTNGKPTVDGIFLVQPGLTENEMIQIAASLEQHANHPIADAIVAAATSRGLLLLAVRDAVQIAGQGISGRLPWLDEDRCFELKAAVIGQNEMADRFIHSAREQGATVVELVNKDADACLGYIALRDQVRESTLAAIQSLKEMHIQVVMLTGDDPKTANAIAKQLGIDRVEAKLLPEQKSELIRQLQRAKQKVGMLGDGINDAPALVTADIGFVVMSGSDIAKKTSDVTLSTHDLGALTSSIQLSRAVMRKVKQNLFFAFIYNMIGIPLAIFGVLNPIWAAAAMALSSVSVVSNALLLKRWRP</sequence>
<comment type="caution">
    <text evidence="12">The sequence shown here is derived from an EMBL/GenBank/DDBJ whole genome shotgun (WGS) entry which is preliminary data.</text>
</comment>
<dbReference type="PRINTS" id="PR00119">
    <property type="entry name" value="CATATPASE"/>
</dbReference>
<keyword evidence="6 10" id="KW-0067">ATP-binding</keyword>
<dbReference type="NCBIfam" id="TIGR01511">
    <property type="entry name" value="ATPase-IB1_Cu"/>
    <property type="match status" value="1"/>
</dbReference>
<dbReference type="InterPro" id="IPR001757">
    <property type="entry name" value="P_typ_ATPase"/>
</dbReference>
<feature type="domain" description="HMA" evidence="11">
    <location>
        <begin position="3"/>
        <end position="68"/>
    </location>
</feature>
<accession>A0ABS8D158</accession>
<dbReference type="SUPFAM" id="SSF55008">
    <property type="entry name" value="HMA, heavy metal-associated domain"/>
    <property type="match status" value="1"/>
</dbReference>
<dbReference type="InterPro" id="IPR018303">
    <property type="entry name" value="ATPase_P-typ_P_site"/>
</dbReference>
<feature type="transmembrane region" description="Helical" evidence="10">
    <location>
        <begin position="422"/>
        <end position="441"/>
    </location>
</feature>
<protein>
    <submittedName>
        <fullName evidence="12">Heavy metal translocating P-type ATPase</fullName>
    </submittedName>
</protein>
<dbReference type="Gene3D" id="3.40.1110.10">
    <property type="entry name" value="Calcium-transporting ATPase, cytoplasmic domain N"/>
    <property type="match status" value="1"/>
</dbReference>
<dbReference type="PROSITE" id="PS01047">
    <property type="entry name" value="HMA_1"/>
    <property type="match status" value="1"/>
</dbReference>
<dbReference type="InterPro" id="IPR023214">
    <property type="entry name" value="HAD_sf"/>
</dbReference>
<evidence type="ECO:0000256" key="7">
    <source>
        <dbReference type="ARBA" id="ARBA00022967"/>
    </source>
</evidence>
<keyword evidence="7" id="KW-1278">Translocase</keyword>
<dbReference type="InterPro" id="IPR036412">
    <property type="entry name" value="HAD-like_sf"/>
</dbReference>
<feature type="transmembrane region" description="Helical" evidence="10">
    <location>
        <begin position="736"/>
        <end position="753"/>
    </location>
</feature>
<proteinExistence type="inferred from homology"/>
<feature type="transmembrane region" description="Helical" evidence="10">
    <location>
        <begin position="238"/>
        <end position="257"/>
    </location>
</feature>
<feature type="transmembrane region" description="Helical" evidence="10">
    <location>
        <begin position="393"/>
        <end position="416"/>
    </location>
</feature>
<evidence type="ECO:0000256" key="6">
    <source>
        <dbReference type="ARBA" id="ARBA00022840"/>
    </source>
</evidence>
<reference evidence="12" key="1">
    <citation type="submission" date="2021-10" db="EMBL/GenBank/DDBJ databases">
        <title>The complete genome sequence of Leeia sp. TBRC 13508.</title>
        <authorList>
            <person name="Charoenyingcharoen P."/>
            <person name="Yukphan P."/>
        </authorList>
    </citation>
    <scope>NUCLEOTIDE SEQUENCE</scope>
    <source>
        <strain evidence="12">TBRC 13508</strain>
    </source>
</reference>
<evidence type="ECO:0000256" key="8">
    <source>
        <dbReference type="ARBA" id="ARBA00022989"/>
    </source>
</evidence>
<evidence type="ECO:0000256" key="5">
    <source>
        <dbReference type="ARBA" id="ARBA00022741"/>
    </source>
</evidence>